<evidence type="ECO:0000259" key="10">
    <source>
        <dbReference type="PROSITE" id="PS50928"/>
    </source>
</evidence>
<dbReference type="SUPFAM" id="SSF161098">
    <property type="entry name" value="MetI-like"/>
    <property type="match status" value="1"/>
</dbReference>
<keyword evidence="4" id="KW-1003">Cell membrane</keyword>
<feature type="transmembrane region" description="Helical" evidence="9">
    <location>
        <begin position="127"/>
        <end position="147"/>
    </location>
</feature>
<comment type="subcellular location">
    <subcellularLocation>
        <location evidence="1">Cell membrane</location>
        <topology evidence="1">Multi-pass membrane protein</topology>
    </subcellularLocation>
</comment>
<evidence type="ECO:0000256" key="9">
    <source>
        <dbReference type="SAM" id="Phobius"/>
    </source>
</evidence>
<dbReference type="PANTHER" id="PTHR42929">
    <property type="entry name" value="INNER MEMBRANE ABC TRANSPORTER PERMEASE PROTEIN YDCU-RELATED-RELATED"/>
    <property type="match status" value="1"/>
</dbReference>
<feature type="transmembrane region" description="Helical" evidence="9">
    <location>
        <begin position="289"/>
        <end position="308"/>
    </location>
</feature>
<evidence type="ECO:0000256" key="1">
    <source>
        <dbReference type="ARBA" id="ARBA00004651"/>
    </source>
</evidence>
<feature type="transmembrane region" description="Helical" evidence="9">
    <location>
        <begin position="37"/>
        <end position="56"/>
    </location>
</feature>
<name>A0ABS4ZAV9_9ACTN</name>
<evidence type="ECO:0000256" key="2">
    <source>
        <dbReference type="ARBA" id="ARBA00007069"/>
    </source>
</evidence>
<feature type="region of interest" description="Disordered" evidence="8">
    <location>
        <begin position="1"/>
        <end position="24"/>
    </location>
</feature>
<dbReference type="CDD" id="cd06261">
    <property type="entry name" value="TM_PBP2"/>
    <property type="match status" value="1"/>
</dbReference>
<keyword evidence="5 9" id="KW-0812">Transmembrane</keyword>
<evidence type="ECO:0000313" key="12">
    <source>
        <dbReference type="Proteomes" id="UP000758168"/>
    </source>
</evidence>
<dbReference type="EMBL" id="JAGIOB010000001">
    <property type="protein sequence ID" value="MBP2418196.1"/>
    <property type="molecule type" value="Genomic_DNA"/>
</dbReference>
<dbReference type="PROSITE" id="PS50928">
    <property type="entry name" value="ABC_TM1"/>
    <property type="match status" value="1"/>
</dbReference>
<evidence type="ECO:0000256" key="8">
    <source>
        <dbReference type="SAM" id="MobiDB-lite"/>
    </source>
</evidence>
<feature type="transmembrane region" description="Helical" evidence="9">
    <location>
        <begin position="183"/>
        <end position="207"/>
    </location>
</feature>
<protein>
    <submittedName>
        <fullName evidence="11">Spermidine/putrescine transport system permease protein</fullName>
    </submittedName>
</protein>
<dbReference type="Proteomes" id="UP000758168">
    <property type="component" value="Unassembled WGS sequence"/>
</dbReference>
<feature type="domain" description="ABC transmembrane type-1" evidence="10">
    <location>
        <begin position="92"/>
        <end position="309"/>
    </location>
</feature>
<sequence length="317" mass="33942">MSVAGAPAGPALGRAAAPEAGPGGPASGARSGRLTPYFLLLPLGLALVVFFLLPLLSQLNSSLTSGGLEEGYRFDWAVGNYVEVWLDYWPQFLRSFLYAAAATVLALLIAYPLAYTIAFKVGDGWRPVLLVLIVAPFFTSFLIRTLAWTTVLADDGWVVAALRGSGVLFLTDGVGLTTDGRVLATPLAVILGLTYNFLPFMTLPLYASLEKQDRSLLQASGDLYASAWDGFWKITWPLSLPGVVSGTLLTFIPATGDYVNATFLGSMRESMAGNVIDALFLRVRDYNHAAALSISLMVAIVALVVHYVRRAGTEDLV</sequence>
<comment type="similarity">
    <text evidence="2">Belongs to the binding-protein-dependent transport system permease family. CysTW subfamily.</text>
</comment>
<proteinExistence type="inferred from homology"/>
<dbReference type="Gene3D" id="1.10.3720.10">
    <property type="entry name" value="MetI-like"/>
    <property type="match status" value="1"/>
</dbReference>
<keyword evidence="6 9" id="KW-1133">Transmembrane helix</keyword>
<keyword evidence="7 9" id="KW-0472">Membrane</keyword>
<evidence type="ECO:0000256" key="3">
    <source>
        <dbReference type="ARBA" id="ARBA00022448"/>
    </source>
</evidence>
<reference evidence="11 12" key="1">
    <citation type="submission" date="2021-03" db="EMBL/GenBank/DDBJ databases">
        <title>Sequencing the genomes of 1000 actinobacteria strains.</title>
        <authorList>
            <person name="Klenk H.-P."/>
        </authorList>
    </citation>
    <scope>NUCLEOTIDE SEQUENCE [LARGE SCALE GENOMIC DNA]</scope>
    <source>
        <strain evidence="11 12">DSM 12936</strain>
    </source>
</reference>
<keyword evidence="3" id="KW-0813">Transport</keyword>
<dbReference type="InterPro" id="IPR035906">
    <property type="entry name" value="MetI-like_sf"/>
</dbReference>
<organism evidence="11 12">
    <name type="scientific">Microlunatus capsulatus</name>
    <dbReference type="NCBI Taxonomy" id="99117"/>
    <lineage>
        <taxon>Bacteria</taxon>
        <taxon>Bacillati</taxon>
        <taxon>Actinomycetota</taxon>
        <taxon>Actinomycetes</taxon>
        <taxon>Propionibacteriales</taxon>
        <taxon>Propionibacteriaceae</taxon>
        <taxon>Microlunatus</taxon>
    </lineage>
</organism>
<dbReference type="RefSeq" id="WP_307804246.1">
    <property type="nucleotide sequence ID" value="NZ_BAAAMH010000010.1"/>
</dbReference>
<dbReference type="PANTHER" id="PTHR42929:SF1">
    <property type="entry name" value="INNER MEMBRANE ABC TRANSPORTER PERMEASE PROTEIN YDCU-RELATED"/>
    <property type="match status" value="1"/>
</dbReference>
<feature type="compositionally biased region" description="Low complexity" evidence="8">
    <location>
        <begin position="1"/>
        <end position="20"/>
    </location>
</feature>
<gene>
    <name evidence="11" type="ORF">JOF54_003118</name>
</gene>
<evidence type="ECO:0000256" key="7">
    <source>
        <dbReference type="ARBA" id="ARBA00023136"/>
    </source>
</evidence>
<evidence type="ECO:0000256" key="6">
    <source>
        <dbReference type="ARBA" id="ARBA00022989"/>
    </source>
</evidence>
<evidence type="ECO:0000313" key="11">
    <source>
        <dbReference type="EMBL" id="MBP2418196.1"/>
    </source>
</evidence>
<feature type="transmembrane region" description="Helical" evidence="9">
    <location>
        <begin position="96"/>
        <end position="115"/>
    </location>
</feature>
<comment type="caution">
    <text evidence="11">The sequence shown here is derived from an EMBL/GenBank/DDBJ whole genome shotgun (WGS) entry which is preliminary data.</text>
</comment>
<evidence type="ECO:0000256" key="5">
    <source>
        <dbReference type="ARBA" id="ARBA00022692"/>
    </source>
</evidence>
<accession>A0ABS4ZAV9</accession>
<keyword evidence="12" id="KW-1185">Reference proteome</keyword>
<dbReference type="InterPro" id="IPR000515">
    <property type="entry name" value="MetI-like"/>
</dbReference>
<evidence type="ECO:0000256" key="4">
    <source>
        <dbReference type="ARBA" id="ARBA00022475"/>
    </source>
</evidence>